<keyword evidence="2" id="KW-1185">Reference proteome</keyword>
<proteinExistence type="predicted"/>
<evidence type="ECO:0000313" key="1">
    <source>
        <dbReference type="EMBL" id="KZS41893.1"/>
    </source>
</evidence>
<name>A0A163BY74_9FLAO</name>
<dbReference type="Proteomes" id="UP000076715">
    <property type="component" value="Unassembled WGS sequence"/>
</dbReference>
<evidence type="ECO:0000313" key="2">
    <source>
        <dbReference type="Proteomes" id="UP000076715"/>
    </source>
</evidence>
<accession>A0A163BY74</accession>
<reference evidence="1 2" key="1">
    <citation type="submission" date="2016-01" db="EMBL/GenBank/DDBJ databases">
        <title>The draft genome sequence of Aquimarina sp. RZW4-3-2.</title>
        <authorList>
            <person name="Wang Y."/>
        </authorList>
    </citation>
    <scope>NUCLEOTIDE SEQUENCE [LARGE SCALE GENOMIC DNA]</scope>
    <source>
        <strain evidence="1 2">RZW4-3-2</strain>
    </source>
</reference>
<comment type="caution">
    <text evidence="1">The sequence shown here is derived from an EMBL/GenBank/DDBJ whole genome shotgun (WGS) entry which is preliminary data.</text>
</comment>
<gene>
    <name evidence="1" type="ORF">AWE51_00155</name>
</gene>
<organism evidence="1 2">
    <name type="scientific">Aquimarina aggregata</name>
    <dbReference type="NCBI Taxonomy" id="1642818"/>
    <lineage>
        <taxon>Bacteria</taxon>
        <taxon>Pseudomonadati</taxon>
        <taxon>Bacteroidota</taxon>
        <taxon>Flavobacteriia</taxon>
        <taxon>Flavobacteriales</taxon>
        <taxon>Flavobacteriaceae</taxon>
        <taxon>Aquimarina</taxon>
    </lineage>
</organism>
<dbReference type="AlphaFoldDB" id="A0A163BY74"/>
<dbReference type="EMBL" id="LQRT01000002">
    <property type="protein sequence ID" value="KZS41893.1"/>
    <property type="molecule type" value="Genomic_DNA"/>
</dbReference>
<protein>
    <submittedName>
        <fullName evidence="1">Uncharacterized protein</fullName>
    </submittedName>
</protein>
<dbReference type="STRING" id="1642818.AWE51_00155"/>
<sequence>MNMSVYITKEIPVSSHIKKYLKYTFGSTYTFNQKDFFGKLITSVFKKGYRKRVVVKCDDIYTIKLKAYQVKILGNLIEWEECVSLNKAIDSFFRRQVFFHMDMNRKLDKDNSYPAMVQCLFEMDITEDDINYDSLYRDYKRKCSYPKTTRKKINYESDNNAA</sequence>